<evidence type="ECO:0000313" key="2">
    <source>
        <dbReference type="Proteomes" id="UP000321201"/>
    </source>
</evidence>
<protein>
    <submittedName>
        <fullName evidence="1">Uncharacterized protein</fullName>
    </submittedName>
</protein>
<dbReference type="RefSeq" id="WP_147801123.1">
    <property type="nucleotide sequence ID" value="NZ_VPFL01000034.1"/>
</dbReference>
<sequence length="433" mass="47482">MQEFNAGRPRWEDYKLLFAAIVYESARSKGARALGIGRDEIEKAVMAAFVESASDIENWNAGIAAMEGLVAARLSSGDEAAGKIKSIVREFAAHFTGKLTNSHATTGGVVARPDPDPLPFLYAGAFGYKVPLDYIKNAGASSAFIRMRDVYEKSLAGQPLEAHEAMVAKAFKEALKELGSGEDRDVNATVDWRLRQIMLPKDDGYVVLTPLSSGGISKMVADRAYDVDGGQRKRRFLAEKLTLPVGGNNRQNVTAFPEAETAWLFRVPNVSTNGDVIYRRLANSGFSLVETPDLRDAIREYADWYLANRCVPGKDTVLSRRIERAASGIGLIAYYAMEQVMEAMEAVHDYLDGLTAEEKRKARAALEEKGAIEAAIASYEITRDLIEALADLIVKKIDGAKYGKKNADSIVLDMKDKSRLRESIIESLQKQGA</sequence>
<name>A0A5C7EET5_9PROT</name>
<organism evidence="1 2">
    <name type="scientific">Pelomicrobium methylotrophicum</name>
    <dbReference type="NCBI Taxonomy" id="2602750"/>
    <lineage>
        <taxon>Bacteria</taxon>
        <taxon>Pseudomonadati</taxon>
        <taxon>Pseudomonadota</taxon>
        <taxon>Hydrogenophilia</taxon>
        <taxon>Hydrogenophilia incertae sedis</taxon>
        <taxon>Pelomicrobium</taxon>
    </lineage>
</organism>
<dbReference type="EMBL" id="VPFL01000034">
    <property type="protein sequence ID" value="TXF10356.1"/>
    <property type="molecule type" value="Genomic_DNA"/>
</dbReference>
<dbReference type="InParanoid" id="A0A5C7EET5"/>
<accession>A0A5C7EET5</accession>
<keyword evidence="2" id="KW-1185">Reference proteome</keyword>
<gene>
    <name evidence="1" type="ORF">FR698_15650</name>
</gene>
<evidence type="ECO:0000313" key="1">
    <source>
        <dbReference type="EMBL" id="TXF10356.1"/>
    </source>
</evidence>
<dbReference type="AlphaFoldDB" id="A0A5C7EET5"/>
<proteinExistence type="predicted"/>
<reference evidence="1 2" key="1">
    <citation type="submission" date="2019-08" db="EMBL/GenBank/DDBJ databases">
        <title>Pelomicrobium methylotrophicum gen. nov., sp. nov. a moderately thermophilic, facultatively anaerobic, lithoautotrophic and methylotrophic bacterium isolated from a terrestrial mud volcano.</title>
        <authorList>
            <person name="Slobodkina G.B."/>
            <person name="Merkel A.Y."/>
            <person name="Slobodkin A.I."/>
        </authorList>
    </citation>
    <scope>NUCLEOTIDE SEQUENCE [LARGE SCALE GENOMIC DNA]</scope>
    <source>
        <strain evidence="1 2">SM250</strain>
    </source>
</reference>
<dbReference type="OrthoDB" id="6676442at2"/>
<comment type="caution">
    <text evidence="1">The sequence shown here is derived from an EMBL/GenBank/DDBJ whole genome shotgun (WGS) entry which is preliminary data.</text>
</comment>
<dbReference type="Proteomes" id="UP000321201">
    <property type="component" value="Unassembled WGS sequence"/>
</dbReference>